<evidence type="ECO:0000313" key="4">
    <source>
        <dbReference type="Proteomes" id="UP000245876"/>
    </source>
</evidence>
<evidence type="ECO:0000313" key="3">
    <source>
        <dbReference type="EMBL" id="PWG65661.1"/>
    </source>
</evidence>
<sequence length="430" mass="50484">MVEHKGPDVSQRRRKRNGEFDNEDAKRKPVSLPAKARDEMDDLLDQCEEAQVGGEDDLLRLYDEYTVNRLEQISNLTDEEINNRYPVDDTVQTELAKTIEEQRAATIELVKQSRERLAEYRQEEQTKLDECDKRYWEKTSQPIQQQLDNLAGQDNPRRFIRSQRYLNSIHEYKPEQYWAITAFDTKIDKVEPYKYRGSTRYRVNYTTSKGLKGKVTFPADAMDLTGEQQDRAQHAKELLTMTWADRCLQRGLDDPDFMYPGHGWPDYRYTDDRKLPFDESGPLSVKVNELNSKRNELEEKIFKTEKTRRANEESRKHVNMKRDEARTCLAFYRQTKDMTMIRPGNDSDRQLVENMPQLHDSVKCDLRGVSADRQTFLLEHHSDRNAEYSELGYTPDIKTLGLVHRDGTPVLGENGKPLVMRTSRFMHPMD</sequence>
<accession>A0A2U2N919</accession>
<dbReference type="Proteomes" id="UP000245876">
    <property type="component" value="Unassembled WGS sequence"/>
</dbReference>
<keyword evidence="4" id="KW-1185">Reference proteome</keyword>
<name>A0A2U2N919_9BIFI</name>
<dbReference type="AlphaFoldDB" id="A0A2U2N919"/>
<comment type="caution">
    <text evidence="3">The sequence shown here is derived from an EMBL/GenBank/DDBJ whole genome shotgun (WGS) entry which is preliminary data.</text>
</comment>
<proteinExistence type="predicted"/>
<feature type="compositionally biased region" description="Basic and acidic residues" evidence="2">
    <location>
        <begin position="1"/>
        <end position="27"/>
    </location>
</feature>
<gene>
    <name evidence="3" type="ORF">DF196_06935</name>
</gene>
<evidence type="ECO:0000256" key="2">
    <source>
        <dbReference type="SAM" id="MobiDB-lite"/>
    </source>
</evidence>
<protein>
    <submittedName>
        <fullName evidence="3">Uncharacterized protein</fullName>
    </submittedName>
</protein>
<dbReference type="RefSeq" id="WP_109057130.1">
    <property type="nucleotide sequence ID" value="NZ_QFFM01000012.1"/>
</dbReference>
<keyword evidence="1" id="KW-0175">Coiled coil</keyword>
<reference evidence="3 4" key="1">
    <citation type="journal article" date="2018" name="Int. J. Syst. Evol. Microbiol.">
        <title>Bifidobacterium callitrichidarum sp. nov. from the faeces of the emperor tamarin (Saguinus imperator).</title>
        <authorList>
            <person name="Modesto M."/>
            <person name="Michelini S."/>
            <person name="Sansosti M.C."/>
            <person name="De Filippo C."/>
            <person name="Cavalieri D."/>
            <person name="Qvirist L."/>
            <person name="Andlid T."/>
            <person name="Spiezio C."/>
            <person name="Sandri C."/>
            <person name="Pascarelli S."/>
            <person name="Sgorbati B."/>
            <person name="Mattarelli P."/>
        </authorList>
    </citation>
    <scope>NUCLEOTIDE SEQUENCE [LARGE SCALE GENOMIC DNA]</scope>
    <source>
        <strain evidence="3 4">TRI 5</strain>
    </source>
</reference>
<feature type="coiled-coil region" evidence="1">
    <location>
        <begin position="103"/>
        <end position="130"/>
    </location>
</feature>
<organism evidence="3 4">
    <name type="scientific">Bifidobacterium callitrichidarum</name>
    <dbReference type="NCBI Taxonomy" id="2052941"/>
    <lineage>
        <taxon>Bacteria</taxon>
        <taxon>Bacillati</taxon>
        <taxon>Actinomycetota</taxon>
        <taxon>Actinomycetes</taxon>
        <taxon>Bifidobacteriales</taxon>
        <taxon>Bifidobacteriaceae</taxon>
        <taxon>Bifidobacterium</taxon>
    </lineage>
</organism>
<feature type="region of interest" description="Disordered" evidence="2">
    <location>
        <begin position="1"/>
        <end position="37"/>
    </location>
</feature>
<evidence type="ECO:0000256" key="1">
    <source>
        <dbReference type="SAM" id="Coils"/>
    </source>
</evidence>
<dbReference type="EMBL" id="QFFM01000012">
    <property type="protein sequence ID" value="PWG65661.1"/>
    <property type="molecule type" value="Genomic_DNA"/>
</dbReference>